<feature type="transmembrane region" description="Helical" evidence="1">
    <location>
        <begin position="228"/>
        <end position="248"/>
    </location>
</feature>
<dbReference type="AlphaFoldDB" id="A0A1A9I7W1"/>
<dbReference type="Pfam" id="PF00487">
    <property type="entry name" value="FA_desaturase"/>
    <property type="match status" value="1"/>
</dbReference>
<feature type="transmembrane region" description="Helical" evidence="1">
    <location>
        <begin position="39"/>
        <end position="59"/>
    </location>
</feature>
<keyword evidence="1" id="KW-0472">Membrane</keyword>
<feature type="transmembrane region" description="Helical" evidence="1">
    <location>
        <begin position="202"/>
        <end position="222"/>
    </location>
</feature>
<dbReference type="RefSeq" id="WP_067761604.1">
    <property type="nucleotide sequence ID" value="NZ_CP015772.1"/>
</dbReference>
<sequence>MAFPKFAAPPPPSFHTVLKNRIHDYFETKGVQSTGNIRLYSKAIFLVLGFLTLYIHLVFFTPAAFWGIAECLLLGLFTSAIGFNIMHDGAHGSFSSKPWVNSLAASSLNFLGANTFMWKMKHNVIHHAYTNIDGIDDDLDAKPFLRLCESQKFYKIHRYQHLYFWLAYSFLYLFWIFFSDYKKYFSGKVGDIPLKKMKTKDHLIFWGFKVLHVFLFIVLPIYKVGFESWGIGFLIYTLFAGFVLSVVFQLAHTVEDTHFPVVNTQNNKIDDEWAIHQLKTTANFATKNRLACWFMGGLNFQVEHHLFPKISHIHYPKINKIIKSTCKEFNVSYIEFPKVLSAFTSHVSYLRQLSSPHPHLAH</sequence>
<dbReference type="PANTHER" id="PTHR19353:SF19">
    <property type="entry name" value="DELTA(5) FATTY ACID DESATURASE C-RELATED"/>
    <property type="match status" value="1"/>
</dbReference>
<organism evidence="3 4">
    <name type="scientific">Niabella ginsenosidivorans</name>
    <dbReference type="NCBI Taxonomy" id="1176587"/>
    <lineage>
        <taxon>Bacteria</taxon>
        <taxon>Pseudomonadati</taxon>
        <taxon>Bacteroidota</taxon>
        <taxon>Chitinophagia</taxon>
        <taxon>Chitinophagales</taxon>
        <taxon>Chitinophagaceae</taxon>
        <taxon>Niabella</taxon>
    </lineage>
</organism>
<feature type="domain" description="Fatty acid desaturase" evidence="2">
    <location>
        <begin position="66"/>
        <end position="336"/>
    </location>
</feature>
<dbReference type="CDD" id="cd03506">
    <property type="entry name" value="Delta6-FADS-like"/>
    <property type="match status" value="1"/>
</dbReference>
<proteinExistence type="predicted"/>
<dbReference type="GO" id="GO:0016717">
    <property type="term" value="F:oxidoreductase activity, acting on paired donors, with oxidation of a pair of donors resulting in the reduction of molecular oxygen to two molecules of water"/>
    <property type="evidence" value="ECO:0007669"/>
    <property type="project" value="TreeGrafter"/>
</dbReference>
<evidence type="ECO:0000313" key="3">
    <source>
        <dbReference type="EMBL" id="ANH83706.1"/>
    </source>
</evidence>
<dbReference type="Proteomes" id="UP000077667">
    <property type="component" value="Chromosome"/>
</dbReference>
<feature type="transmembrane region" description="Helical" evidence="1">
    <location>
        <begin position="162"/>
        <end position="181"/>
    </location>
</feature>
<dbReference type="KEGG" id="nia:A8C56_04725"/>
<keyword evidence="1" id="KW-1133">Transmembrane helix</keyword>
<evidence type="ECO:0000313" key="4">
    <source>
        <dbReference type="Proteomes" id="UP000077667"/>
    </source>
</evidence>
<feature type="transmembrane region" description="Helical" evidence="1">
    <location>
        <begin position="65"/>
        <end position="86"/>
    </location>
</feature>
<dbReference type="GO" id="GO:0016020">
    <property type="term" value="C:membrane"/>
    <property type="evidence" value="ECO:0007669"/>
    <property type="project" value="TreeGrafter"/>
</dbReference>
<name>A0A1A9I7W1_9BACT</name>
<dbReference type="GO" id="GO:0008610">
    <property type="term" value="P:lipid biosynthetic process"/>
    <property type="evidence" value="ECO:0007669"/>
    <property type="project" value="UniProtKB-ARBA"/>
</dbReference>
<dbReference type="EMBL" id="CP015772">
    <property type="protein sequence ID" value="ANH83706.1"/>
    <property type="molecule type" value="Genomic_DNA"/>
</dbReference>
<reference evidence="3 4" key="1">
    <citation type="submission" date="2016-05" db="EMBL/GenBank/DDBJ databases">
        <title>Niabella ginsenosidivorans BS26 whole genome sequencing.</title>
        <authorList>
            <person name="Im W.T."/>
            <person name="Siddiqi M.Z."/>
        </authorList>
    </citation>
    <scope>NUCLEOTIDE SEQUENCE [LARGE SCALE GENOMIC DNA]</scope>
    <source>
        <strain evidence="3 4">BS26</strain>
    </source>
</reference>
<accession>A0A1A9I7W1</accession>
<dbReference type="InterPro" id="IPR012171">
    <property type="entry name" value="Fatty_acid_desaturase"/>
</dbReference>
<dbReference type="OrthoDB" id="104711at2"/>
<dbReference type="PIRSF" id="PIRSF015921">
    <property type="entry name" value="FA_sphinglp_des"/>
    <property type="match status" value="1"/>
</dbReference>
<gene>
    <name evidence="3" type="ORF">A8C56_04725</name>
</gene>
<dbReference type="PANTHER" id="PTHR19353">
    <property type="entry name" value="FATTY ACID DESATURASE 2"/>
    <property type="match status" value="1"/>
</dbReference>
<dbReference type="InterPro" id="IPR005804">
    <property type="entry name" value="FA_desaturase_dom"/>
</dbReference>
<dbReference type="STRING" id="1176587.A8C56_04725"/>
<protein>
    <submittedName>
        <fullName evidence="3">Fatty acid desaturase</fullName>
    </submittedName>
</protein>
<keyword evidence="1" id="KW-0812">Transmembrane</keyword>
<evidence type="ECO:0000256" key="1">
    <source>
        <dbReference type="SAM" id="Phobius"/>
    </source>
</evidence>
<keyword evidence="4" id="KW-1185">Reference proteome</keyword>
<evidence type="ECO:0000259" key="2">
    <source>
        <dbReference type="Pfam" id="PF00487"/>
    </source>
</evidence>